<organism evidence="2 3">
    <name type="scientific">Massilia aquatica</name>
    <dbReference type="NCBI Taxonomy" id="2609000"/>
    <lineage>
        <taxon>Bacteria</taxon>
        <taxon>Pseudomonadati</taxon>
        <taxon>Pseudomonadota</taxon>
        <taxon>Betaproteobacteria</taxon>
        <taxon>Burkholderiales</taxon>
        <taxon>Oxalobacteraceae</taxon>
        <taxon>Telluria group</taxon>
        <taxon>Massilia</taxon>
    </lineage>
</organism>
<gene>
    <name evidence="2" type="ORF">F1609_00545</name>
</gene>
<sequence length="824" mass="89263">MIAHATPIANLPRIPDGVSSASGDFVAKYDPTSPDRATYPCSHSHPIRDRAFAPSRPIPATHTTSADALEVEKAVAGEISVQSPVQTRVHGFVAPQVNNIPEALRVLPRWMTWRAEQRDGTKSTKVPYNPTLHNSRGSSTDPDTWGTLDQAVTAYEEGDYTGIGFALNDDGLVGVDIDHCVLDGEIHPDALALLDALGASYVELSPSTTGLRAFGYSSVLEKGCAGTVNGLKVELYSSKRFLTVTGKVIKDGAVSGLRGFVELAERIRADRKIDPNTGDLKAASQSQHHAALVSRIHAGDNYHDSLRDLAASLAASGMNGGAAVNHLYGLMDASAGSHDERWAARRADIPALVSSAMGKFAPSSVDISAIMHTQAPRAMSNPCTELGTNKTRHVPEHLLTVPGILGKMVDWTNRTANKPQPNFAVQTALALGSVVLGRKFCTTQRNWPNQFFLNIGVTGSGKEHAKTAIEECLRLAGLGQLIGACDYTSDAAVDSMLLARPTHISIMDEFGMLMESSRSKSNHLGATVRRRLMEVFGRAHSTLQPKAYSTAGLTAKQRGELGTREVVNPSLTLVAMTTPGTFFNAIGSGSMQDGFLNRFIIVQTDLGRQLSQDIDNAPPPQELTDWARSRRVSGEGNMSELDIDGLHNERATPTIVPFDEAASVMFKDLEQQCLVRMDELEQDGIADMYSRVREIAMKVSLIVSQSCESNTITAEHARWAIDYVTYWADRSLSDLMNHIADSPFGALCNDVARFINAAGPNGLTEADLARKTARFKEADERMRQQVFKNLIGDRGFQKVDFLPPSGRGKKRVAYVAAEFGDQPQ</sequence>
<feature type="region of interest" description="Disordered" evidence="1">
    <location>
        <begin position="121"/>
        <end position="144"/>
    </location>
</feature>
<evidence type="ECO:0000313" key="3">
    <source>
        <dbReference type="Proteomes" id="UP000819052"/>
    </source>
</evidence>
<dbReference type="RefSeq" id="WP_167073644.1">
    <property type="nucleotide sequence ID" value="NZ_VVIW01000001.1"/>
</dbReference>
<keyword evidence="3" id="KW-1185">Reference proteome</keyword>
<dbReference type="InterPro" id="IPR025048">
    <property type="entry name" value="DUF3987"/>
</dbReference>
<dbReference type="EMBL" id="VVIW01000001">
    <property type="protein sequence ID" value="NHZ38661.1"/>
    <property type="molecule type" value="Genomic_DNA"/>
</dbReference>
<comment type="caution">
    <text evidence="2">The sequence shown here is derived from an EMBL/GenBank/DDBJ whole genome shotgun (WGS) entry which is preliminary data.</text>
</comment>
<dbReference type="Proteomes" id="UP000819052">
    <property type="component" value="Unassembled WGS sequence"/>
</dbReference>
<reference evidence="2 3" key="1">
    <citation type="submission" date="2019-09" db="EMBL/GenBank/DDBJ databases">
        <title>Taxonomy of Antarctic Massilia spp.: description of Massilia rubra sp. nov., Massilia aquatica sp. nov., Massilia mucilaginosa sp. nov., Massilia frigida sp. nov. isolated from streams, lakes and regoliths.</title>
        <authorList>
            <person name="Holochova P."/>
            <person name="Sedlacek I."/>
            <person name="Kralova S."/>
            <person name="Maslanova I."/>
            <person name="Busse H.-J."/>
            <person name="Stankova E."/>
            <person name="Vrbovska V."/>
            <person name="Kovarovic V."/>
            <person name="Bartak M."/>
            <person name="Svec P."/>
            <person name="Pantucek R."/>
        </authorList>
    </citation>
    <scope>NUCLEOTIDE SEQUENCE [LARGE SCALE GENOMIC DNA]</scope>
    <source>
        <strain evidence="2 3">CCM 8693</strain>
    </source>
</reference>
<name>A0ABX0M924_9BURK</name>
<evidence type="ECO:0000313" key="2">
    <source>
        <dbReference type="EMBL" id="NHZ38661.1"/>
    </source>
</evidence>
<dbReference type="Pfam" id="PF13148">
    <property type="entry name" value="DUF3987"/>
    <property type="match status" value="1"/>
</dbReference>
<accession>A0ABX0M924</accession>
<feature type="compositionally biased region" description="Polar residues" evidence="1">
    <location>
        <begin position="123"/>
        <end position="142"/>
    </location>
</feature>
<proteinExistence type="predicted"/>
<evidence type="ECO:0000256" key="1">
    <source>
        <dbReference type="SAM" id="MobiDB-lite"/>
    </source>
</evidence>
<protein>
    <submittedName>
        <fullName evidence="2">DUF3987 domain-containing protein</fullName>
    </submittedName>
</protein>
<feature type="region of interest" description="Disordered" evidence="1">
    <location>
        <begin position="25"/>
        <end position="57"/>
    </location>
</feature>